<dbReference type="InterPro" id="IPR001138">
    <property type="entry name" value="Zn2Cys6_DnaBD"/>
</dbReference>
<keyword evidence="6" id="KW-0732">Signal</keyword>
<dbReference type="Pfam" id="PF00172">
    <property type="entry name" value="Zn_clus"/>
    <property type="match status" value="1"/>
</dbReference>
<dbReference type="PROSITE" id="PS51257">
    <property type="entry name" value="PROKAR_LIPOPROTEIN"/>
    <property type="match status" value="1"/>
</dbReference>
<dbReference type="PANTHER" id="PTHR31001">
    <property type="entry name" value="UNCHARACTERIZED TRANSCRIPTIONAL REGULATORY PROTEIN"/>
    <property type="match status" value="1"/>
</dbReference>
<dbReference type="PROSITE" id="PS00463">
    <property type="entry name" value="ZN2_CY6_FUNGAL_1"/>
    <property type="match status" value="1"/>
</dbReference>
<keyword evidence="3" id="KW-0862">Zinc</keyword>
<name>J4TTH2_SACK1</name>
<evidence type="ECO:0000256" key="3">
    <source>
        <dbReference type="ARBA" id="ARBA00022833"/>
    </source>
</evidence>
<proteinExistence type="predicted"/>
<comment type="subcellular location">
    <subcellularLocation>
        <location evidence="1">Nucleus</location>
    </subcellularLocation>
</comment>
<keyword evidence="2" id="KW-0479">Metal-binding</keyword>
<dbReference type="Gene3D" id="4.10.240.10">
    <property type="entry name" value="Zn(2)-C6 fungal-type DNA-binding domain"/>
    <property type="match status" value="1"/>
</dbReference>
<gene>
    <name evidence="8" type="primary">YBL005W</name>
    <name evidence="8" type="ORF">SKUD_189302</name>
</gene>
<dbReference type="InterPro" id="IPR007219">
    <property type="entry name" value="XnlR_reg_dom"/>
</dbReference>
<reference evidence="8 9" key="1">
    <citation type="journal article" date="2003" name="Science">
        <title>Finding functional features in Saccharomyces genomes by phylogenetic footprinting.</title>
        <authorList>
            <person name="Cliften P.F."/>
            <person name="Sudarsanam P."/>
            <person name="Desikan A."/>
            <person name="Fulton L."/>
            <person name="Fulton B."/>
            <person name="Majors J."/>
            <person name="Waterston R."/>
            <person name="Cohen B.A."/>
            <person name="Johnston M."/>
        </authorList>
    </citation>
    <scope>NUCLEOTIDE SEQUENCE [LARGE SCALE GENOMIC DNA]</scope>
    <source>
        <strain evidence="9">ATCC MYA-4449 / AS 2.2408 / CBS 8840 / NBRC 1802 / NCYC 2889</strain>
    </source>
</reference>
<evidence type="ECO:0000256" key="4">
    <source>
        <dbReference type="ARBA" id="ARBA00023242"/>
    </source>
</evidence>
<reference evidence="9" key="2">
    <citation type="journal article" date="2011" name="G3 (Bethesda)">
        <title>The awesome power of yeast evolutionary genetics: New genome sequences and strain resources for the Saccharomyces sensu stricto genus.</title>
        <authorList>
            <person name="Scannell D.R."/>
            <person name="Zill O.A."/>
            <person name="Rokas A."/>
            <person name="Payen C."/>
            <person name="Dunham M.J."/>
            <person name="Eisen M.B."/>
            <person name="Rine J."/>
            <person name="Johnston M."/>
            <person name="Hittinger C.T."/>
        </authorList>
    </citation>
    <scope>GENOME REANNOTATION</scope>
    <source>
        <strain evidence="9">ATCC MYA-4449 / AS 2.2408 / CBS 8840 / NBRC 1802 / NCYC 2889</strain>
    </source>
</reference>
<feature type="domain" description="Zn(2)-C6 fungal-type" evidence="7">
    <location>
        <begin position="55"/>
        <end position="84"/>
    </location>
</feature>
<dbReference type="HOGENOM" id="CLU_304446_0_0_1"/>
<dbReference type="GO" id="GO:0003677">
    <property type="term" value="F:DNA binding"/>
    <property type="evidence" value="ECO:0007669"/>
    <property type="project" value="InterPro"/>
</dbReference>
<evidence type="ECO:0000259" key="7">
    <source>
        <dbReference type="PROSITE" id="PS50048"/>
    </source>
</evidence>
<dbReference type="GO" id="GO:0005634">
    <property type="term" value="C:nucleus"/>
    <property type="evidence" value="ECO:0007669"/>
    <property type="project" value="UniProtKB-SubCell"/>
</dbReference>
<comment type="caution">
    <text evidence="8">The sequence shown here is derived from an EMBL/GenBank/DDBJ whole genome shotgun (WGS) entry which is preliminary data.</text>
</comment>
<dbReference type="Pfam" id="PF04082">
    <property type="entry name" value="Fungal_trans"/>
    <property type="match status" value="1"/>
</dbReference>
<feature type="region of interest" description="Disordered" evidence="5">
    <location>
        <begin position="937"/>
        <end position="974"/>
    </location>
</feature>
<dbReference type="SUPFAM" id="SSF57701">
    <property type="entry name" value="Zn2/Cys6 DNA-binding domain"/>
    <property type="match status" value="1"/>
</dbReference>
<evidence type="ECO:0000313" key="9">
    <source>
        <dbReference type="Proteomes" id="UP000002753"/>
    </source>
</evidence>
<dbReference type="CDD" id="cd12148">
    <property type="entry name" value="fungal_TF_MHR"/>
    <property type="match status" value="1"/>
</dbReference>
<evidence type="ECO:0000256" key="2">
    <source>
        <dbReference type="ARBA" id="ARBA00022723"/>
    </source>
</evidence>
<feature type="chain" id="PRO_5003781423" evidence="6">
    <location>
        <begin position="22"/>
        <end position="1010"/>
    </location>
</feature>
<protein>
    <submittedName>
        <fullName evidence="8">PDR3-like protein</fullName>
    </submittedName>
</protein>
<accession>J4TTH2</accession>
<dbReference type="EMBL" id="AACI03001981">
    <property type="protein sequence ID" value="EJT41660.1"/>
    <property type="molecule type" value="Genomic_DNA"/>
</dbReference>
<dbReference type="CDD" id="cd00067">
    <property type="entry name" value="GAL4"/>
    <property type="match status" value="1"/>
</dbReference>
<dbReference type="STRING" id="226230.J4TTH2"/>
<dbReference type="InterPro" id="IPR050613">
    <property type="entry name" value="Sec_Metabolite_Reg"/>
</dbReference>
<keyword evidence="4" id="KW-0539">Nucleus</keyword>
<dbReference type="PROSITE" id="PS50048">
    <property type="entry name" value="ZN2_CY6_FUNGAL_2"/>
    <property type="match status" value="1"/>
</dbReference>
<dbReference type="GO" id="GO:0000981">
    <property type="term" value="F:DNA-binding transcription factor activity, RNA polymerase II-specific"/>
    <property type="evidence" value="ECO:0007669"/>
    <property type="project" value="InterPro"/>
</dbReference>
<keyword evidence="9" id="KW-1185">Reference proteome</keyword>
<feature type="compositionally biased region" description="Polar residues" evidence="5">
    <location>
        <begin position="941"/>
        <end position="974"/>
    </location>
</feature>
<dbReference type="PANTHER" id="PTHR31001:SF88">
    <property type="entry name" value="TRANSCRIPTION FACTOR PDR3"/>
    <property type="match status" value="1"/>
</dbReference>
<sequence>MSLRMRLYIYMYLILISCTETAELGRQLHLCFIVSSHRVISMKVKKSTRSKVSTACVNCRKRKIKCTGKHPCTNCISYDCTCVFLKRYLPQGKDAPQPFPAATAPSSSSHPDVDLSTDMHQLNTVIKLDNQDYFKLMNEPIQTPVSPNPTNAPSNDNNILFKDDSDSQIQLVAYQNILTNLKTLPPSNETRLLIDKTRTQLNNLINNWNPEVNYPKLSKLSPPPQRSIETCLLTNKYRNKIYMTRFSFWTNQMVKTQSSDSFMATIPLVDEVFGLFSPVQAFSLRGIGYLIKKNLENAHSLMLIDTKETIYLILRLFDLCYEHLIQGCISIANPLENYLQRKKQSFTKTASASLPTSPAPLSSDLVISVIHQLPQPFIQTITGFTTDQLIANLHDSFSMFRIVTQMYSLHRKRFAEFLNQVFSLPLQKSDMFSSFCSTEHLLSTLCYAYYNVTLYHMLDINTLDYLEILVSLLEILNEIDERFGFEKVLEVAVTCSIKMGLSRWEYYVGIDENTAERRRKIWWKIYCLEKRFLIDLGDLSLINERQMNCLLPKEFRDMGFINHKEFLAKISTSSLSPSSPELKDLPLSGLIEYGKLAIAQIVGEFFSETLYNEKFTSLETSVKPTLVRQKLLEKIFENVESFRVKWAKIKFHTSRVFQIALSSYPEQSRNDLIEAAKFASYYKNTWFSILGAVNNLIARLSEDPEIMTEQSLKYADEMYQDWKEINQFLIQVDTDFIVWSCLDFYELIFFVMASKVYVESPHVTLEDVISTLKVFKRITNIMSFFNNNLDDEDSDCQTFREFSRSSSLIAISIRIIFIRYCYVEEIDRAEFIERFKEVEPDLSDLLQQFFDTRSFIYEYLLKSVEKSGFHLTIRKMLESDYKILYRDKFAAGSTCDQASLNQFPHLCYGAAPACGNSSTSSANSPLKLSALLNSGEEPYTQDASENTSNDLPRQDRSLQQPKRQQPIPSQINGSENNIYNLGTLEEFVNSGDLTELYHTLWNDNISDPFL</sequence>
<evidence type="ECO:0000256" key="5">
    <source>
        <dbReference type="SAM" id="MobiDB-lite"/>
    </source>
</evidence>
<dbReference type="SMART" id="SM00066">
    <property type="entry name" value="GAL4"/>
    <property type="match status" value="1"/>
</dbReference>
<dbReference type="Proteomes" id="UP000002753">
    <property type="component" value="Unassembled WGS sequence"/>
</dbReference>
<organism evidence="8 9">
    <name type="scientific">Saccharomyces kudriavzevii (strain ATCC MYA-4449 / AS 2.2408 / CBS 8840 / NBRC 1802 / NCYC 2889)</name>
    <name type="common">Yeast</name>
    <dbReference type="NCBI Taxonomy" id="226230"/>
    <lineage>
        <taxon>Eukaryota</taxon>
        <taxon>Fungi</taxon>
        <taxon>Dikarya</taxon>
        <taxon>Ascomycota</taxon>
        <taxon>Saccharomycotina</taxon>
        <taxon>Saccharomycetes</taxon>
        <taxon>Saccharomycetales</taxon>
        <taxon>Saccharomycetaceae</taxon>
        <taxon>Saccharomyces</taxon>
    </lineage>
</organism>
<dbReference type="AlphaFoldDB" id="J4TTH2"/>
<feature type="signal peptide" evidence="6">
    <location>
        <begin position="1"/>
        <end position="21"/>
    </location>
</feature>
<dbReference type="InterPro" id="IPR036864">
    <property type="entry name" value="Zn2-C6_fun-type_DNA-bd_sf"/>
</dbReference>
<dbReference type="GO" id="GO:0006351">
    <property type="term" value="P:DNA-templated transcription"/>
    <property type="evidence" value="ECO:0007669"/>
    <property type="project" value="InterPro"/>
</dbReference>
<evidence type="ECO:0000313" key="8">
    <source>
        <dbReference type="EMBL" id="EJT41660.1"/>
    </source>
</evidence>
<evidence type="ECO:0000256" key="1">
    <source>
        <dbReference type="ARBA" id="ARBA00004123"/>
    </source>
</evidence>
<evidence type="ECO:0000256" key="6">
    <source>
        <dbReference type="SAM" id="SignalP"/>
    </source>
</evidence>
<dbReference type="GO" id="GO:0008270">
    <property type="term" value="F:zinc ion binding"/>
    <property type="evidence" value="ECO:0007669"/>
    <property type="project" value="InterPro"/>
</dbReference>